<accession>A0A286DXZ8</accession>
<feature type="region of interest" description="Disordered" evidence="1">
    <location>
        <begin position="41"/>
        <end position="80"/>
    </location>
</feature>
<evidence type="ECO:0000256" key="1">
    <source>
        <dbReference type="SAM" id="MobiDB-lite"/>
    </source>
</evidence>
<name>A0A286DXZ8_9ACTN</name>
<evidence type="ECO:0008006" key="5">
    <source>
        <dbReference type="Google" id="ProtNLM"/>
    </source>
</evidence>
<reference evidence="3 4" key="1">
    <citation type="submission" date="2017-09" db="EMBL/GenBank/DDBJ databases">
        <authorList>
            <person name="Ehlers B."/>
            <person name="Leendertz F.H."/>
        </authorList>
    </citation>
    <scope>NUCLEOTIDE SEQUENCE [LARGE SCALE GENOMIC DNA]</scope>
    <source>
        <strain evidence="3 4">CGMCC 4.7095</strain>
    </source>
</reference>
<evidence type="ECO:0000313" key="4">
    <source>
        <dbReference type="Proteomes" id="UP000219072"/>
    </source>
</evidence>
<proteinExistence type="predicted"/>
<feature type="signal peptide" evidence="2">
    <location>
        <begin position="1"/>
        <end position="35"/>
    </location>
</feature>
<gene>
    <name evidence="3" type="ORF">SAMN06297387_11186</name>
</gene>
<dbReference type="EMBL" id="OCNE01000011">
    <property type="protein sequence ID" value="SOD63538.1"/>
    <property type="molecule type" value="Genomic_DNA"/>
</dbReference>
<protein>
    <recommendedName>
        <fullName evidence="5">Flp pilus assembly protein RcpC/CpaB</fullName>
    </recommendedName>
</protein>
<evidence type="ECO:0000313" key="3">
    <source>
        <dbReference type="EMBL" id="SOD63538.1"/>
    </source>
</evidence>
<evidence type="ECO:0000256" key="2">
    <source>
        <dbReference type="SAM" id="SignalP"/>
    </source>
</evidence>
<dbReference type="AlphaFoldDB" id="A0A286DXZ8"/>
<sequence length="181" mass="18192">MPPFAPIRTRRARRWRWRRARRGRLVTGVSALACAAVLTSLSQGGSRGAPSEEPQVGGGAEGSGSPSAAPARRPPEPREVELPLRVADPGAVGLLAAGDRVDVYAAEGGRSEGAPGAVAGAEARLVARGARVVQVGAPSDTAEYGGVADGLGGWLVVSVDGETAAGLAGAAAASRLVVARW</sequence>
<feature type="chain" id="PRO_5039611438" description="Flp pilus assembly protein RcpC/CpaB" evidence="2">
    <location>
        <begin position="36"/>
        <end position="181"/>
    </location>
</feature>
<dbReference type="Proteomes" id="UP000219072">
    <property type="component" value="Unassembled WGS sequence"/>
</dbReference>
<dbReference type="OrthoDB" id="4808509at2"/>
<organism evidence="3 4">
    <name type="scientific">Streptomyces zhaozhouensis</name>
    <dbReference type="NCBI Taxonomy" id="1300267"/>
    <lineage>
        <taxon>Bacteria</taxon>
        <taxon>Bacillati</taxon>
        <taxon>Actinomycetota</taxon>
        <taxon>Actinomycetes</taxon>
        <taxon>Kitasatosporales</taxon>
        <taxon>Streptomycetaceae</taxon>
        <taxon>Streptomyces</taxon>
    </lineage>
</organism>
<keyword evidence="2" id="KW-0732">Signal</keyword>
<keyword evidence="4" id="KW-1185">Reference proteome</keyword>